<keyword evidence="3" id="KW-1185">Reference proteome</keyword>
<feature type="region of interest" description="Disordered" evidence="1">
    <location>
        <begin position="65"/>
        <end position="90"/>
    </location>
</feature>
<feature type="region of interest" description="Disordered" evidence="1">
    <location>
        <begin position="17"/>
        <end position="50"/>
    </location>
</feature>
<evidence type="ECO:0000313" key="2">
    <source>
        <dbReference type="EMBL" id="KAG8057175.1"/>
    </source>
</evidence>
<dbReference type="Proteomes" id="UP000729402">
    <property type="component" value="Unassembled WGS sequence"/>
</dbReference>
<dbReference type="EMBL" id="JAAALK010000287">
    <property type="protein sequence ID" value="KAG8057175.1"/>
    <property type="molecule type" value="Genomic_DNA"/>
</dbReference>
<comment type="caution">
    <text evidence="2">The sequence shown here is derived from an EMBL/GenBank/DDBJ whole genome shotgun (WGS) entry which is preliminary data.</text>
</comment>
<reference evidence="2" key="1">
    <citation type="journal article" date="2021" name="bioRxiv">
        <title>Whole Genome Assembly and Annotation of Northern Wild Rice, Zizania palustris L., Supports a Whole Genome Duplication in the Zizania Genus.</title>
        <authorList>
            <person name="Haas M."/>
            <person name="Kono T."/>
            <person name="Macchietto M."/>
            <person name="Millas R."/>
            <person name="McGilp L."/>
            <person name="Shao M."/>
            <person name="Duquette J."/>
            <person name="Hirsch C.N."/>
            <person name="Kimball J."/>
        </authorList>
    </citation>
    <scope>NUCLEOTIDE SEQUENCE</scope>
    <source>
        <tissue evidence="2">Fresh leaf tissue</tissue>
    </source>
</reference>
<reference evidence="2" key="2">
    <citation type="submission" date="2021-02" db="EMBL/GenBank/DDBJ databases">
        <authorList>
            <person name="Kimball J.A."/>
            <person name="Haas M.W."/>
            <person name="Macchietto M."/>
            <person name="Kono T."/>
            <person name="Duquette J."/>
            <person name="Shao M."/>
        </authorList>
    </citation>
    <scope>NUCLEOTIDE SEQUENCE</scope>
    <source>
        <tissue evidence="2">Fresh leaf tissue</tissue>
    </source>
</reference>
<proteinExistence type="predicted"/>
<sequence length="133" mass="13923">MTYTGLRATASITFPEQSAPYHQWSGEPSSRGGSGESHGGGEPGVPEVSHLGWGHWYAHKELPAAPVPTSNASSQSIPANQASPATLGPPWSQFAGSPAYMCPPMPAVLYNVLPRAPLRPQFDSSATNSALLI</sequence>
<evidence type="ECO:0000313" key="3">
    <source>
        <dbReference type="Proteomes" id="UP000729402"/>
    </source>
</evidence>
<feature type="compositionally biased region" description="Polar residues" evidence="1">
    <location>
        <begin position="68"/>
        <end position="84"/>
    </location>
</feature>
<protein>
    <submittedName>
        <fullName evidence="2">Uncharacterized protein</fullName>
    </submittedName>
</protein>
<name>A0A8J5S7K9_ZIZPA</name>
<evidence type="ECO:0000256" key="1">
    <source>
        <dbReference type="SAM" id="MobiDB-lite"/>
    </source>
</evidence>
<dbReference type="AlphaFoldDB" id="A0A8J5S7K9"/>
<organism evidence="2 3">
    <name type="scientific">Zizania palustris</name>
    <name type="common">Northern wild rice</name>
    <dbReference type="NCBI Taxonomy" id="103762"/>
    <lineage>
        <taxon>Eukaryota</taxon>
        <taxon>Viridiplantae</taxon>
        <taxon>Streptophyta</taxon>
        <taxon>Embryophyta</taxon>
        <taxon>Tracheophyta</taxon>
        <taxon>Spermatophyta</taxon>
        <taxon>Magnoliopsida</taxon>
        <taxon>Liliopsida</taxon>
        <taxon>Poales</taxon>
        <taxon>Poaceae</taxon>
        <taxon>BOP clade</taxon>
        <taxon>Oryzoideae</taxon>
        <taxon>Oryzeae</taxon>
        <taxon>Zizaniinae</taxon>
        <taxon>Zizania</taxon>
    </lineage>
</organism>
<feature type="compositionally biased region" description="Gly residues" evidence="1">
    <location>
        <begin position="32"/>
        <end position="43"/>
    </location>
</feature>
<accession>A0A8J5S7K9</accession>
<gene>
    <name evidence="2" type="ORF">GUJ93_ZPchr0002g25047</name>
</gene>